<protein>
    <submittedName>
        <fullName evidence="1 2">Uncharacterized protein</fullName>
    </submittedName>
</protein>
<reference evidence="1 3" key="2">
    <citation type="journal article" date="2013" name="Nature">
        <title>Insights into bilaterian evolution from three spiralian genomes.</title>
        <authorList>
            <person name="Simakov O."/>
            <person name="Marletaz F."/>
            <person name="Cho S.J."/>
            <person name="Edsinger-Gonzales E."/>
            <person name="Havlak P."/>
            <person name="Hellsten U."/>
            <person name="Kuo D.H."/>
            <person name="Larsson T."/>
            <person name="Lv J."/>
            <person name="Arendt D."/>
            <person name="Savage R."/>
            <person name="Osoegawa K."/>
            <person name="de Jong P."/>
            <person name="Grimwood J."/>
            <person name="Chapman J.A."/>
            <person name="Shapiro H."/>
            <person name="Aerts A."/>
            <person name="Otillar R.P."/>
            <person name="Terry A.Y."/>
            <person name="Boore J.L."/>
            <person name="Grigoriev I.V."/>
            <person name="Lindberg D.R."/>
            <person name="Seaver E.C."/>
            <person name="Weisblat D.A."/>
            <person name="Putnam N.H."/>
            <person name="Rokhsar D.S."/>
        </authorList>
    </citation>
    <scope>NUCLEOTIDE SEQUENCE</scope>
    <source>
        <strain evidence="1 3">I ESC-2004</strain>
    </source>
</reference>
<evidence type="ECO:0000313" key="3">
    <source>
        <dbReference type="Proteomes" id="UP000014760"/>
    </source>
</evidence>
<dbReference type="Proteomes" id="UP000014760">
    <property type="component" value="Unassembled WGS sequence"/>
</dbReference>
<gene>
    <name evidence="1" type="ORF">CAPTEDRAFT_185365</name>
</gene>
<evidence type="ECO:0000313" key="1">
    <source>
        <dbReference type="EMBL" id="ELT90800.1"/>
    </source>
</evidence>
<reference evidence="3" key="1">
    <citation type="submission" date="2012-12" db="EMBL/GenBank/DDBJ databases">
        <authorList>
            <person name="Hellsten U."/>
            <person name="Grimwood J."/>
            <person name="Chapman J.A."/>
            <person name="Shapiro H."/>
            <person name="Aerts A."/>
            <person name="Otillar R.P."/>
            <person name="Terry A.Y."/>
            <person name="Boore J.L."/>
            <person name="Simakov O."/>
            <person name="Marletaz F."/>
            <person name="Cho S.-J."/>
            <person name="Edsinger-Gonzales E."/>
            <person name="Havlak P."/>
            <person name="Kuo D.-H."/>
            <person name="Larsson T."/>
            <person name="Lv J."/>
            <person name="Arendt D."/>
            <person name="Savage R."/>
            <person name="Osoegawa K."/>
            <person name="de Jong P."/>
            <person name="Lindberg D.R."/>
            <person name="Seaver E.C."/>
            <person name="Weisblat D.A."/>
            <person name="Putnam N.H."/>
            <person name="Grigoriev I.V."/>
            <person name="Rokhsar D.S."/>
        </authorList>
    </citation>
    <scope>NUCLEOTIDE SEQUENCE</scope>
    <source>
        <strain evidence="3">I ESC-2004</strain>
    </source>
</reference>
<evidence type="ECO:0000313" key="2">
    <source>
        <dbReference type="EnsemblMetazoa" id="CapteP185365"/>
    </source>
</evidence>
<organism evidence="1">
    <name type="scientific">Capitella teleta</name>
    <name type="common">Polychaete worm</name>
    <dbReference type="NCBI Taxonomy" id="283909"/>
    <lineage>
        <taxon>Eukaryota</taxon>
        <taxon>Metazoa</taxon>
        <taxon>Spiralia</taxon>
        <taxon>Lophotrochozoa</taxon>
        <taxon>Annelida</taxon>
        <taxon>Polychaeta</taxon>
        <taxon>Sedentaria</taxon>
        <taxon>Scolecida</taxon>
        <taxon>Capitellidae</taxon>
        <taxon>Capitella</taxon>
    </lineage>
</organism>
<dbReference type="Gene3D" id="3.30.70.1820">
    <property type="entry name" value="L1 transposable element, RRM domain"/>
    <property type="match status" value="1"/>
</dbReference>
<sequence>MYYISASYREEIENLISKAVKKAVDDAIRSTTEFFNEKLTAMREVVEKRCETIGFLEHKVKTLEKETNHLEQYSRRSHLRINGMKVVRGEGHAVDYKQQVSNFVSHTLHDKGGVPISLNPEDIDAAHPLPSKNPNDIPTIIVRFHAREKRNKVIAARRQLKGKKITINEDLTSKNFKLLKELQKCEKFSSAWSWNGKIYAIK</sequence>
<dbReference type="EMBL" id="AMQN01003026">
    <property type="status" value="NOT_ANNOTATED_CDS"/>
    <property type="molecule type" value="Genomic_DNA"/>
</dbReference>
<name>R7TIC0_CAPTE</name>
<dbReference type="EnsemblMetazoa" id="CapteT185365">
    <property type="protein sequence ID" value="CapteP185365"/>
    <property type="gene ID" value="CapteG185365"/>
</dbReference>
<dbReference type="EMBL" id="KB310768">
    <property type="protein sequence ID" value="ELT90800.1"/>
    <property type="molecule type" value="Genomic_DNA"/>
</dbReference>
<accession>R7TIC0</accession>
<keyword evidence="3" id="KW-1185">Reference proteome</keyword>
<reference evidence="2" key="3">
    <citation type="submission" date="2015-06" db="UniProtKB">
        <authorList>
            <consortium name="EnsemblMetazoa"/>
        </authorList>
    </citation>
    <scope>IDENTIFICATION</scope>
</reference>
<dbReference type="AlphaFoldDB" id="R7TIC0"/>
<proteinExistence type="predicted"/>
<dbReference type="OrthoDB" id="6059423at2759"/>
<dbReference type="HOGENOM" id="CLU_081397_0_0_1"/>
<dbReference type="OMA" id="GCNIRIF"/>